<evidence type="ECO:0000256" key="6">
    <source>
        <dbReference type="ARBA" id="ARBA00022989"/>
    </source>
</evidence>
<evidence type="ECO:0000256" key="2">
    <source>
        <dbReference type="ARBA" id="ARBA00022448"/>
    </source>
</evidence>
<dbReference type="AlphaFoldDB" id="A0AA49JIQ1"/>
<evidence type="ECO:0000256" key="8">
    <source>
        <dbReference type="ARBA" id="ARBA00038436"/>
    </source>
</evidence>
<sequence length="165" mass="18669">MKFKPYLDRFLERVLISIMALMVVNVLWQVASRYLMQSPSSFTDELSRYLLIWLSLLGASYVTGKKMHLSIDLLMQNINTRRQKTLNTVIYSLVALFAFLAMVVGGIRLLYIVFSLGQTSPALEIPMGIVYLVLPISGLTIIYYSILNIIQPHQPDDSSIGHALD</sequence>
<keyword evidence="7 9" id="KW-0472">Membrane</keyword>
<feature type="transmembrane region" description="Helical" evidence="9">
    <location>
        <begin position="125"/>
        <end position="146"/>
    </location>
</feature>
<evidence type="ECO:0000256" key="7">
    <source>
        <dbReference type="ARBA" id="ARBA00023136"/>
    </source>
</evidence>
<comment type="similarity">
    <text evidence="8">Belongs to the TRAP transporter small permease family.</text>
</comment>
<dbReference type="InterPro" id="IPR055348">
    <property type="entry name" value="DctQ"/>
</dbReference>
<evidence type="ECO:0000313" key="11">
    <source>
        <dbReference type="EMBL" id="WKN36237.1"/>
    </source>
</evidence>
<keyword evidence="2" id="KW-0813">Transport</keyword>
<evidence type="ECO:0000256" key="5">
    <source>
        <dbReference type="ARBA" id="ARBA00022692"/>
    </source>
</evidence>
<protein>
    <submittedName>
        <fullName evidence="11">TRAP transporter small permease</fullName>
    </submittedName>
</protein>
<keyword evidence="3" id="KW-1003">Cell membrane</keyword>
<dbReference type="EMBL" id="CP120682">
    <property type="protein sequence ID" value="WKN36237.1"/>
    <property type="molecule type" value="Genomic_DNA"/>
</dbReference>
<reference evidence="11" key="1">
    <citation type="journal article" date="2023" name="Comput. Struct. Biotechnol. J.">
        <title>Discovery of a novel marine Bacteroidetes with a rich repertoire of carbohydrate-active enzymes.</title>
        <authorList>
            <person name="Chen B."/>
            <person name="Liu G."/>
            <person name="Chen Q."/>
            <person name="Wang H."/>
            <person name="Liu L."/>
            <person name="Tang K."/>
        </authorList>
    </citation>
    <scope>NUCLEOTIDE SEQUENCE</scope>
    <source>
        <strain evidence="11">TK19036</strain>
    </source>
</reference>
<dbReference type="Pfam" id="PF04290">
    <property type="entry name" value="DctQ"/>
    <property type="match status" value="1"/>
</dbReference>
<keyword evidence="6 9" id="KW-1133">Transmembrane helix</keyword>
<dbReference type="PANTHER" id="PTHR35011">
    <property type="entry name" value="2,3-DIKETO-L-GULONATE TRAP TRANSPORTER SMALL PERMEASE PROTEIN YIAM"/>
    <property type="match status" value="1"/>
</dbReference>
<dbReference type="GO" id="GO:0022857">
    <property type="term" value="F:transmembrane transporter activity"/>
    <property type="evidence" value="ECO:0007669"/>
    <property type="project" value="TreeGrafter"/>
</dbReference>
<reference evidence="11" key="2">
    <citation type="journal article" date="2024" name="Antonie Van Leeuwenhoek">
        <title>Roseihalotalea indica gen. nov., sp. nov., a halophilic Bacteroidetes from mesopelagic Southwest Indian Ocean with higher carbohydrate metabolic potential.</title>
        <authorList>
            <person name="Chen B."/>
            <person name="Zhang M."/>
            <person name="Lin D."/>
            <person name="Ye J."/>
            <person name="Tang K."/>
        </authorList>
    </citation>
    <scope>NUCLEOTIDE SEQUENCE</scope>
    <source>
        <strain evidence="11">TK19036</strain>
    </source>
</reference>
<evidence type="ECO:0000259" key="10">
    <source>
        <dbReference type="Pfam" id="PF04290"/>
    </source>
</evidence>
<feature type="transmembrane region" description="Helical" evidence="9">
    <location>
        <begin position="46"/>
        <end position="64"/>
    </location>
</feature>
<comment type="subcellular location">
    <subcellularLocation>
        <location evidence="1">Cell inner membrane</location>
        <topology evidence="1">Multi-pass membrane protein</topology>
    </subcellularLocation>
</comment>
<dbReference type="GO" id="GO:0015740">
    <property type="term" value="P:C4-dicarboxylate transport"/>
    <property type="evidence" value="ECO:0007669"/>
    <property type="project" value="TreeGrafter"/>
</dbReference>
<feature type="transmembrane region" description="Helical" evidence="9">
    <location>
        <begin position="12"/>
        <end position="31"/>
    </location>
</feature>
<evidence type="ECO:0000256" key="4">
    <source>
        <dbReference type="ARBA" id="ARBA00022519"/>
    </source>
</evidence>
<dbReference type="GO" id="GO:0005886">
    <property type="term" value="C:plasma membrane"/>
    <property type="evidence" value="ECO:0007669"/>
    <property type="project" value="UniProtKB-SubCell"/>
</dbReference>
<keyword evidence="5 9" id="KW-0812">Transmembrane</keyword>
<accession>A0AA49JIQ1</accession>
<name>A0AA49JIQ1_9BACT</name>
<feature type="domain" description="Tripartite ATP-independent periplasmic transporters DctQ component" evidence="10">
    <location>
        <begin position="22"/>
        <end position="151"/>
    </location>
</feature>
<organism evidence="11">
    <name type="scientific">Roseihalotalea indica</name>
    <dbReference type="NCBI Taxonomy" id="2867963"/>
    <lineage>
        <taxon>Bacteria</taxon>
        <taxon>Pseudomonadati</taxon>
        <taxon>Bacteroidota</taxon>
        <taxon>Cytophagia</taxon>
        <taxon>Cytophagales</taxon>
        <taxon>Catalimonadaceae</taxon>
        <taxon>Roseihalotalea</taxon>
    </lineage>
</organism>
<evidence type="ECO:0000256" key="9">
    <source>
        <dbReference type="SAM" id="Phobius"/>
    </source>
</evidence>
<dbReference type="PANTHER" id="PTHR35011:SF2">
    <property type="entry name" value="2,3-DIKETO-L-GULONATE TRAP TRANSPORTER SMALL PERMEASE PROTEIN YIAM"/>
    <property type="match status" value="1"/>
</dbReference>
<keyword evidence="4" id="KW-0997">Cell inner membrane</keyword>
<evidence type="ECO:0000256" key="3">
    <source>
        <dbReference type="ARBA" id="ARBA00022475"/>
    </source>
</evidence>
<feature type="transmembrane region" description="Helical" evidence="9">
    <location>
        <begin position="85"/>
        <end position="113"/>
    </location>
</feature>
<dbReference type="InterPro" id="IPR007387">
    <property type="entry name" value="TRAP_DctQ"/>
</dbReference>
<gene>
    <name evidence="11" type="ORF">K4G66_28125</name>
</gene>
<proteinExistence type="inferred from homology"/>
<evidence type="ECO:0000256" key="1">
    <source>
        <dbReference type="ARBA" id="ARBA00004429"/>
    </source>
</evidence>